<reference evidence="2 3" key="1">
    <citation type="submission" date="2022-04" db="EMBL/GenBank/DDBJ databases">
        <title>Chromosome-level reference genomes for two strains of Caenorhabditis briggsae: an improved platform for comparative genomics.</title>
        <authorList>
            <person name="Stevens L."/>
            <person name="Andersen E."/>
        </authorList>
    </citation>
    <scope>NUCLEOTIDE SEQUENCE [LARGE SCALE GENOMIC DNA]</scope>
    <source>
        <strain evidence="2">VX34</strain>
        <tissue evidence="2">Whole-organism</tissue>
    </source>
</reference>
<dbReference type="PANTHER" id="PTHR10664">
    <property type="entry name" value="SERPENTINE RECEPTOR-C.ELEGANS"/>
    <property type="match status" value="1"/>
</dbReference>
<feature type="transmembrane region" description="Helical" evidence="1">
    <location>
        <begin position="102"/>
        <end position="124"/>
    </location>
</feature>
<evidence type="ECO:0000256" key="1">
    <source>
        <dbReference type="SAM" id="Phobius"/>
    </source>
</evidence>
<dbReference type="EMBL" id="CP092624">
    <property type="protein sequence ID" value="UMM33645.1"/>
    <property type="molecule type" value="Genomic_DNA"/>
</dbReference>
<keyword evidence="1" id="KW-0812">Transmembrane</keyword>
<feature type="transmembrane region" description="Helical" evidence="1">
    <location>
        <begin position="64"/>
        <end position="90"/>
    </location>
</feature>
<keyword evidence="1" id="KW-1133">Transmembrane helix</keyword>
<evidence type="ECO:0000313" key="2">
    <source>
        <dbReference type="EMBL" id="UMM33645.1"/>
    </source>
</evidence>
<feature type="transmembrane region" description="Helical" evidence="1">
    <location>
        <begin position="6"/>
        <end position="29"/>
    </location>
</feature>
<dbReference type="Proteomes" id="UP000829354">
    <property type="component" value="Chromosome V"/>
</dbReference>
<keyword evidence="1" id="KW-0472">Membrane</keyword>
<keyword evidence="3" id="KW-1185">Reference proteome</keyword>
<dbReference type="InterPro" id="IPR019420">
    <property type="entry name" value="7TM_GPCR_serpentine_rcpt_Srbc"/>
</dbReference>
<evidence type="ECO:0000313" key="3">
    <source>
        <dbReference type="Proteomes" id="UP000829354"/>
    </source>
</evidence>
<organism evidence="2 3">
    <name type="scientific">Caenorhabditis briggsae</name>
    <dbReference type="NCBI Taxonomy" id="6238"/>
    <lineage>
        <taxon>Eukaryota</taxon>
        <taxon>Metazoa</taxon>
        <taxon>Ecdysozoa</taxon>
        <taxon>Nematoda</taxon>
        <taxon>Chromadorea</taxon>
        <taxon>Rhabditida</taxon>
        <taxon>Rhabditina</taxon>
        <taxon>Rhabditomorpha</taxon>
        <taxon>Rhabditoidea</taxon>
        <taxon>Rhabditidae</taxon>
        <taxon>Peloderinae</taxon>
        <taxon>Caenorhabditis</taxon>
    </lineage>
</organism>
<protein>
    <recommendedName>
        <fullName evidence="4">Serpentine Receptor, class BC (Class B-like)</fullName>
    </recommendedName>
</protein>
<evidence type="ECO:0008006" key="4">
    <source>
        <dbReference type="Google" id="ProtNLM"/>
    </source>
</evidence>
<dbReference type="PANTHER" id="PTHR10664:SF36">
    <property type="entry name" value="SERPENTINE RECEPTOR, CLASS BC (CLASS B-LIKE)"/>
    <property type="match status" value="1"/>
</dbReference>
<dbReference type="AlphaFoldDB" id="A0AAE9JIW9"/>
<gene>
    <name evidence="2" type="ORF">L5515_007044</name>
</gene>
<sequence length="188" mass="21438">MLLPFIVSSIGVVCGVLIAIMNCFLIFIYRRQPSSQSSIGFITPKYQSGYFSSSPWLLDFSKTLYFLTYVILSTIVFFSTAFCVRLFLWSKSDSSLTQANRLAIIDAVTTFFCQFIPPFCVSLWPDFELFQFSYAGPFNLVGKLVGNTIESALMFRIMRKKYVEQKAATTFVIRGFSHGTHSSDHHRF</sequence>
<name>A0AAE9JIW9_CAEBR</name>
<proteinExistence type="predicted"/>
<accession>A0AAE9JIW9</accession>
<dbReference type="Pfam" id="PF10316">
    <property type="entry name" value="7TM_GPCR_Srbc"/>
    <property type="match status" value="1"/>
</dbReference>